<keyword evidence="1" id="KW-0732">Signal</keyword>
<organism evidence="2 3">
    <name type="scientific">Podospora pseudoanserina</name>
    <dbReference type="NCBI Taxonomy" id="2609844"/>
    <lineage>
        <taxon>Eukaryota</taxon>
        <taxon>Fungi</taxon>
        <taxon>Dikarya</taxon>
        <taxon>Ascomycota</taxon>
        <taxon>Pezizomycotina</taxon>
        <taxon>Sordariomycetes</taxon>
        <taxon>Sordariomycetidae</taxon>
        <taxon>Sordariales</taxon>
        <taxon>Podosporaceae</taxon>
        <taxon>Podospora</taxon>
    </lineage>
</organism>
<dbReference type="Proteomes" id="UP001323617">
    <property type="component" value="Unassembled WGS sequence"/>
</dbReference>
<evidence type="ECO:0000256" key="1">
    <source>
        <dbReference type="SAM" id="SignalP"/>
    </source>
</evidence>
<evidence type="ECO:0000313" key="3">
    <source>
        <dbReference type="Proteomes" id="UP001323617"/>
    </source>
</evidence>
<feature type="signal peptide" evidence="1">
    <location>
        <begin position="1"/>
        <end position="27"/>
    </location>
</feature>
<feature type="chain" id="PRO_5045167139" evidence="1">
    <location>
        <begin position="28"/>
        <end position="97"/>
    </location>
</feature>
<dbReference type="GeneID" id="87960163"/>
<dbReference type="RefSeq" id="XP_062804213.1">
    <property type="nucleotide sequence ID" value="XM_062939715.1"/>
</dbReference>
<gene>
    <name evidence="2" type="ORF">QC764_0001910</name>
</gene>
<keyword evidence="3" id="KW-1185">Reference proteome</keyword>
<protein>
    <submittedName>
        <fullName evidence="2">Uncharacterized protein</fullName>
    </submittedName>
</protein>
<sequence length="97" mass="10193">MVKPNCFTALLTMTVLTTAAPAPAADAEEVNVPSDWNNVISSIRNQTAWSCTWYDPTDMATAKVGLIPTKKMPISLMATASSMTASTLGAVIESAEA</sequence>
<name>A0ABR0IJZ5_9PEZI</name>
<comment type="caution">
    <text evidence="2">The sequence shown here is derived from an EMBL/GenBank/DDBJ whole genome shotgun (WGS) entry which is preliminary data.</text>
</comment>
<reference evidence="2 3" key="1">
    <citation type="journal article" date="2023" name="bioRxiv">
        <title>High-quality genome assemblies of four members of thePodospora anserinaspecies complex.</title>
        <authorList>
            <person name="Ament-Velasquez S.L."/>
            <person name="Vogan A.A."/>
            <person name="Wallerman O."/>
            <person name="Hartmann F."/>
            <person name="Gautier V."/>
            <person name="Silar P."/>
            <person name="Giraud T."/>
            <person name="Johannesson H."/>
        </authorList>
    </citation>
    <scope>NUCLEOTIDE SEQUENCE [LARGE SCALE GENOMIC DNA]</scope>
    <source>
        <strain evidence="2 3">CBS 124.78</strain>
    </source>
</reference>
<dbReference type="EMBL" id="JAFFHC010000001">
    <property type="protein sequence ID" value="KAK4680743.1"/>
    <property type="molecule type" value="Genomic_DNA"/>
</dbReference>
<accession>A0ABR0IJZ5</accession>
<evidence type="ECO:0000313" key="2">
    <source>
        <dbReference type="EMBL" id="KAK4680743.1"/>
    </source>
</evidence>
<proteinExistence type="predicted"/>